<evidence type="ECO:0000313" key="1">
    <source>
        <dbReference type="EMBL" id="GBN10606.1"/>
    </source>
</evidence>
<proteinExistence type="predicted"/>
<gene>
    <name evidence="1" type="ORF">AVEN_232510_1</name>
</gene>
<comment type="caution">
    <text evidence="1">The sequence shown here is derived from an EMBL/GenBank/DDBJ whole genome shotgun (WGS) entry which is preliminary data.</text>
</comment>
<dbReference type="Proteomes" id="UP000499080">
    <property type="component" value="Unassembled WGS sequence"/>
</dbReference>
<dbReference type="EMBL" id="BGPR01005485">
    <property type="protein sequence ID" value="GBN10606.1"/>
    <property type="molecule type" value="Genomic_DNA"/>
</dbReference>
<keyword evidence="2" id="KW-1185">Reference proteome</keyword>
<sequence length="171" mass="19134">MFNNCQGAWSVYRPDPIVLGVVSLLDGKGLLISEKESLPAALTCSPSQKFSASLEPHEFTVFSEKLNFLELVRLQSKLCFCHSQHRSVTYSHVTSDLSHGNPRISLNSLFDGFTILGSVHRMFSSTSWNGSNDGRRPSLPSSLKRQIAPDTVRRVTLSKRTISHCRFPRQL</sequence>
<evidence type="ECO:0000313" key="2">
    <source>
        <dbReference type="Proteomes" id="UP000499080"/>
    </source>
</evidence>
<reference evidence="1 2" key="1">
    <citation type="journal article" date="2019" name="Sci. Rep.">
        <title>Orb-weaving spider Araneus ventricosus genome elucidates the spidroin gene catalogue.</title>
        <authorList>
            <person name="Kono N."/>
            <person name="Nakamura H."/>
            <person name="Ohtoshi R."/>
            <person name="Moran D.A.P."/>
            <person name="Shinohara A."/>
            <person name="Yoshida Y."/>
            <person name="Fujiwara M."/>
            <person name="Mori M."/>
            <person name="Tomita M."/>
            <person name="Arakawa K."/>
        </authorList>
    </citation>
    <scope>NUCLEOTIDE SEQUENCE [LARGE SCALE GENOMIC DNA]</scope>
</reference>
<organism evidence="1 2">
    <name type="scientific">Araneus ventricosus</name>
    <name type="common">Orbweaver spider</name>
    <name type="synonym">Epeira ventricosa</name>
    <dbReference type="NCBI Taxonomy" id="182803"/>
    <lineage>
        <taxon>Eukaryota</taxon>
        <taxon>Metazoa</taxon>
        <taxon>Ecdysozoa</taxon>
        <taxon>Arthropoda</taxon>
        <taxon>Chelicerata</taxon>
        <taxon>Arachnida</taxon>
        <taxon>Araneae</taxon>
        <taxon>Araneomorphae</taxon>
        <taxon>Entelegynae</taxon>
        <taxon>Araneoidea</taxon>
        <taxon>Araneidae</taxon>
        <taxon>Araneus</taxon>
    </lineage>
</organism>
<accession>A0A4Y2LAK5</accession>
<protein>
    <submittedName>
        <fullName evidence="1">Uncharacterized protein</fullName>
    </submittedName>
</protein>
<dbReference type="AlphaFoldDB" id="A0A4Y2LAK5"/>
<name>A0A4Y2LAK5_ARAVE</name>